<evidence type="ECO:0000313" key="2">
    <source>
        <dbReference type="Proteomes" id="UP001372714"/>
    </source>
</evidence>
<protein>
    <submittedName>
        <fullName evidence="1">Uncharacterized protein</fullName>
    </submittedName>
</protein>
<dbReference type="EMBL" id="CP145723">
    <property type="protein sequence ID" value="WWM66743.1"/>
    <property type="molecule type" value="Genomic_DNA"/>
</dbReference>
<keyword evidence="2" id="KW-1185">Reference proteome</keyword>
<dbReference type="RefSeq" id="WP_156522279.1">
    <property type="nucleotide sequence ID" value="NZ_CP145723.1"/>
</dbReference>
<organism evidence="1 2">
    <name type="scientific">Pseudomonas benzopyrenica</name>
    <dbReference type="NCBI Taxonomy" id="2993566"/>
    <lineage>
        <taxon>Bacteria</taxon>
        <taxon>Pseudomonadati</taxon>
        <taxon>Pseudomonadota</taxon>
        <taxon>Gammaproteobacteria</taxon>
        <taxon>Pseudomonadales</taxon>
        <taxon>Pseudomonadaceae</taxon>
        <taxon>Pseudomonas</taxon>
    </lineage>
</organism>
<proteinExistence type="predicted"/>
<reference evidence="1 2" key="1">
    <citation type="submission" date="2024-02" db="EMBL/GenBank/DDBJ databases">
        <title>The whole genome sequence of Pseudomonas benzopyrenica MLY92.</title>
        <authorList>
            <person name="Liu Y."/>
        </authorList>
    </citation>
    <scope>NUCLEOTIDE SEQUENCE [LARGE SCALE GENOMIC DNA]</scope>
    <source>
        <strain evidence="1 2">MLY92</strain>
    </source>
</reference>
<accession>A0ABZ2FR75</accession>
<name>A0ABZ2FR75_9PSED</name>
<gene>
    <name evidence="1" type="ORF">V6W80_00155</name>
</gene>
<evidence type="ECO:0000313" key="1">
    <source>
        <dbReference type="EMBL" id="WWM66743.1"/>
    </source>
</evidence>
<sequence>MIGWLSNPLFVDKAWDPPTLTLVFACTQAVRGSIFPSLETEKPRLDDRARLF</sequence>
<dbReference type="Proteomes" id="UP001372714">
    <property type="component" value="Chromosome"/>
</dbReference>